<dbReference type="AlphaFoldDB" id="A0A6C0AJD5"/>
<reference evidence="8" key="1">
    <citation type="journal article" date="2020" name="Nature">
        <title>Giant virus diversity and host interactions through global metagenomics.</title>
        <authorList>
            <person name="Schulz F."/>
            <person name="Roux S."/>
            <person name="Paez-Espino D."/>
            <person name="Jungbluth S."/>
            <person name="Walsh D.A."/>
            <person name="Denef V.J."/>
            <person name="McMahon K.D."/>
            <person name="Konstantinidis K.T."/>
            <person name="Eloe-Fadrosh E.A."/>
            <person name="Kyrpides N.C."/>
            <person name="Woyke T."/>
        </authorList>
    </citation>
    <scope>NUCLEOTIDE SEQUENCE</scope>
    <source>
        <strain evidence="8">GVMAG-S-1035237-23</strain>
    </source>
</reference>
<dbReference type="InterPro" id="IPR039799">
    <property type="entry name" value="ALR/ERV"/>
</dbReference>
<dbReference type="EC" id="1.8.3.2" evidence="2"/>
<keyword evidence="4" id="KW-0274">FAD</keyword>
<dbReference type="SUPFAM" id="SSF69000">
    <property type="entry name" value="FAD-dependent thiol oxidase"/>
    <property type="match status" value="1"/>
</dbReference>
<dbReference type="Gene3D" id="1.20.120.310">
    <property type="entry name" value="ERV/ALR sulfhydryl oxidase domain"/>
    <property type="match status" value="1"/>
</dbReference>
<protein>
    <recommendedName>
        <fullName evidence="2">thiol oxidase</fullName>
        <ecNumber evidence="2">1.8.3.2</ecNumber>
    </recommendedName>
</protein>
<evidence type="ECO:0000256" key="6">
    <source>
        <dbReference type="ARBA" id="ARBA00023157"/>
    </source>
</evidence>
<proteinExistence type="predicted"/>
<evidence type="ECO:0000256" key="5">
    <source>
        <dbReference type="ARBA" id="ARBA00023002"/>
    </source>
</evidence>
<feature type="domain" description="ERV/ALR sulfhydryl oxidase" evidence="7">
    <location>
        <begin position="1"/>
        <end position="105"/>
    </location>
</feature>
<keyword evidence="6" id="KW-1015">Disulfide bond</keyword>
<dbReference type="GO" id="GO:0050660">
    <property type="term" value="F:flavin adenine dinucleotide binding"/>
    <property type="evidence" value="ECO:0007669"/>
    <property type="project" value="TreeGrafter"/>
</dbReference>
<evidence type="ECO:0000256" key="3">
    <source>
        <dbReference type="ARBA" id="ARBA00022630"/>
    </source>
</evidence>
<evidence type="ECO:0000313" key="8">
    <source>
        <dbReference type="EMBL" id="QHS79441.1"/>
    </source>
</evidence>
<dbReference type="GO" id="GO:0016971">
    <property type="term" value="F:flavin-dependent sulfhydryl oxidase activity"/>
    <property type="evidence" value="ECO:0007669"/>
    <property type="project" value="InterPro"/>
</dbReference>
<organism evidence="8">
    <name type="scientific">viral metagenome</name>
    <dbReference type="NCBI Taxonomy" id="1070528"/>
    <lineage>
        <taxon>unclassified sequences</taxon>
        <taxon>metagenomes</taxon>
        <taxon>organismal metagenomes</taxon>
    </lineage>
</organism>
<dbReference type="Pfam" id="PF04777">
    <property type="entry name" value="Evr1_Alr"/>
    <property type="match status" value="1"/>
</dbReference>
<dbReference type="PANTHER" id="PTHR12645:SF0">
    <property type="entry name" value="FAD-LINKED SULFHYDRYL OXIDASE ALR"/>
    <property type="match status" value="1"/>
</dbReference>
<dbReference type="PANTHER" id="PTHR12645">
    <property type="entry name" value="ALR/ERV"/>
    <property type="match status" value="1"/>
</dbReference>
<evidence type="ECO:0000256" key="4">
    <source>
        <dbReference type="ARBA" id="ARBA00022827"/>
    </source>
</evidence>
<dbReference type="InterPro" id="IPR017905">
    <property type="entry name" value="ERV/ALR_sulphydryl_oxidase"/>
</dbReference>
<evidence type="ECO:0000256" key="2">
    <source>
        <dbReference type="ARBA" id="ARBA00012512"/>
    </source>
</evidence>
<dbReference type="PROSITE" id="PS51324">
    <property type="entry name" value="ERV_ALR"/>
    <property type="match status" value="1"/>
</dbReference>
<accession>A0A6C0AJD5</accession>
<evidence type="ECO:0000256" key="1">
    <source>
        <dbReference type="ARBA" id="ARBA00001974"/>
    </source>
</evidence>
<evidence type="ECO:0000259" key="7">
    <source>
        <dbReference type="PROSITE" id="PS51324"/>
    </source>
</evidence>
<dbReference type="InterPro" id="IPR036774">
    <property type="entry name" value="ERV/ALR_sulphydryl_oxid_sf"/>
</dbReference>
<dbReference type="GO" id="GO:0005739">
    <property type="term" value="C:mitochondrion"/>
    <property type="evidence" value="ECO:0007669"/>
    <property type="project" value="TreeGrafter"/>
</dbReference>
<keyword evidence="5" id="KW-0560">Oxidoreductase</keyword>
<sequence length="212" mass="23977">MTSIWGPLGWMTLHSISANYPEQPSESDKLILKRYLSLFIETITCPTCKGHFGSMYNSYVVRFPRWADSRADLFLFVCRAHNTVNMRLDKHRLPSVSECVTALRYAARVTDPATYRAQYHNYLQRNWAREPTADGFIMSRSVREMMKINAEYWCLRETGFGDLSFPEADVLQPIIPTRGSTGLPIPGVSPATGAPISVGFKMRGGKFSLIGR</sequence>
<dbReference type="EMBL" id="MN740643">
    <property type="protein sequence ID" value="QHS79441.1"/>
    <property type="molecule type" value="Genomic_DNA"/>
</dbReference>
<comment type="cofactor">
    <cofactor evidence="1">
        <name>FAD</name>
        <dbReference type="ChEBI" id="CHEBI:57692"/>
    </cofactor>
</comment>
<name>A0A6C0AJD5_9ZZZZ</name>
<keyword evidence="3" id="KW-0285">Flavoprotein</keyword>